<evidence type="ECO:0000256" key="1">
    <source>
        <dbReference type="SAM" id="MobiDB-lite"/>
    </source>
</evidence>
<proteinExistence type="predicted"/>
<feature type="compositionally biased region" description="Basic and acidic residues" evidence="1">
    <location>
        <begin position="188"/>
        <end position="208"/>
    </location>
</feature>
<feature type="compositionally biased region" description="Low complexity" evidence="1">
    <location>
        <begin position="295"/>
        <end position="308"/>
    </location>
</feature>
<dbReference type="AlphaFoldDB" id="A0A928HI33"/>
<evidence type="ECO:0000313" key="3">
    <source>
        <dbReference type="Proteomes" id="UP000725649"/>
    </source>
</evidence>
<accession>A0A928HI33</accession>
<evidence type="ECO:0000313" key="2">
    <source>
        <dbReference type="EMBL" id="MBE6420640.1"/>
    </source>
</evidence>
<reference evidence="2" key="1">
    <citation type="submission" date="2019-04" db="EMBL/GenBank/DDBJ databases">
        <title>Evolution of Biomass-Degrading Anaerobic Consortia Revealed by Metagenomics.</title>
        <authorList>
            <person name="Peng X."/>
        </authorList>
    </citation>
    <scope>NUCLEOTIDE SEQUENCE</scope>
    <source>
        <strain evidence="2">SIG66</strain>
    </source>
</reference>
<feature type="compositionally biased region" description="Polar residues" evidence="1">
    <location>
        <begin position="260"/>
        <end position="269"/>
    </location>
</feature>
<comment type="caution">
    <text evidence="2">The sequence shown here is derived from an EMBL/GenBank/DDBJ whole genome shotgun (WGS) entry which is preliminary data.</text>
</comment>
<sequence length="320" mass="35943">MKQILILFLCAFLGACSSMIPYKDQDLNYLHGIEQNPQNYMDKVVSFGGEVQGVTEDTNLLRLVLKIDVPLYYYAIGKDTLSYELLLVTYEKKDLPQMTGIKKGHLVKVLARVANYETRKNLVGKEVAVLHLKAFALSNRDKNKDFFHPQSPEKELYQSWKSGRLFFEEQPEDLTRPADEPAAPAPKPAKEKTIRLLPLREKEEELKPISEPIPGGIIFDEEEEPFILPPDPQPEQPATPEGAEALQTEQEQETEELSAVESTATTALTQEEKQEVSSPKQTEQPSLNAPTEQVTQPAEETQEAPQETIPADKTQTEPAA</sequence>
<name>A0A928HI33_9BACT</name>
<dbReference type="PROSITE" id="PS51257">
    <property type="entry name" value="PROKAR_LIPOPROTEIN"/>
    <property type="match status" value="1"/>
</dbReference>
<organism evidence="2 3">
    <name type="scientific">Candidatus Avelusimicrobium gallicola</name>
    <dbReference type="NCBI Taxonomy" id="2562704"/>
    <lineage>
        <taxon>Bacteria</taxon>
        <taxon>Pseudomonadati</taxon>
        <taxon>Elusimicrobiota</taxon>
        <taxon>Elusimicrobia</taxon>
        <taxon>Elusimicrobiales</taxon>
        <taxon>Elusimicrobiaceae</taxon>
        <taxon>Candidatus Avelusimicrobium</taxon>
    </lineage>
</organism>
<evidence type="ECO:0008006" key="4">
    <source>
        <dbReference type="Google" id="ProtNLM"/>
    </source>
</evidence>
<gene>
    <name evidence="2" type="ORF">E7027_00605</name>
</gene>
<dbReference type="Proteomes" id="UP000725649">
    <property type="component" value="Unassembled WGS sequence"/>
</dbReference>
<feature type="compositionally biased region" description="Pro residues" evidence="1">
    <location>
        <begin position="227"/>
        <end position="237"/>
    </location>
</feature>
<feature type="region of interest" description="Disordered" evidence="1">
    <location>
        <begin position="172"/>
        <end position="320"/>
    </location>
</feature>
<feature type="compositionally biased region" description="Low complexity" evidence="1">
    <location>
        <begin position="238"/>
        <end position="249"/>
    </location>
</feature>
<dbReference type="EMBL" id="SUVG01000001">
    <property type="protein sequence ID" value="MBE6420640.1"/>
    <property type="molecule type" value="Genomic_DNA"/>
</dbReference>
<protein>
    <recommendedName>
        <fullName evidence="4">Lipoprotein</fullName>
    </recommendedName>
</protein>
<feature type="compositionally biased region" description="Polar residues" evidence="1">
    <location>
        <begin position="276"/>
        <end position="294"/>
    </location>
</feature>